<evidence type="ECO:0000313" key="2">
    <source>
        <dbReference type="Proteomes" id="UP000214975"/>
    </source>
</evidence>
<dbReference type="InterPro" id="IPR036105">
    <property type="entry name" value="DiNase_FeMo-co_biosyn_sf"/>
</dbReference>
<dbReference type="SUPFAM" id="SSF53146">
    <property type="entry name" value="Nitrogenase accessory factor-like"/>
    <property type="match status" value="1"/>
</dbReference>
<evidence type="ECO:0008006" key="3">
    <source>
        <dbReference type="Google" id="ProtNLM"/>
    </source>
</evidence>
<organism evidence="1 2">
    <name type="scientific">Thermoanaerobacterium thermosaccharolyticum</name>
    <name type="common">Clostridium thermosaccharolyticum</name>
    <dbReference type="NCBI Taxonomy" id="1517"/>
    <lineage>
        <taxon>Bacteria</taxon>
        <taxon>Bacillati</taxon>
        <taxon>Bacillota</taxon>
        <taxon>Clostridia</taxon>
        <taxon>Thermoanaerobacterales</taxon>
        <taxon>Thermoanaerobacteraceae</taxon>
        <taxon>Thermoanaerobacterium</taxon>
    </lineage>
</organism>
<proteinExistence type="predicted"/>
<evidence type="ECO:0000313" key="1">
    <source>
        <dbReference type="EMBL" id="AST57554.1"/>
    </source>
</evidence>
<accession>A0A223HZ33</accession>
<dbReference type="Gene3D" id="3.30.420.130">
    <property type="entry name" value="Dinitrogenase iron-molybdenum cofactor biosynthesis domain"/>
    <property type="match status" value="1"/>
</dbReference>
<gene>
    <name evidence="1" type="ORF">Thert_01525</name>
</gene>
<reference evidence="1 2" key="1">
    <citation type="submission" date="2016-08" db="EMBL/GenBank/DDBJ databases">
        <title>A novel genetic cassette of butanologenic Thermoanaerobacterium thermosaccharolyticum that directly convert cellulose to butanol.</title>
        <authorList>
            <person name="Li T."/>
            <person name="He J."/>
        </authorList>
    </citation>
    <scope>NUCLEOTIDE SEQUENCE [LARGE SCALE GENOMIC DNA]</scope>
    <source>
        <strain evidence="1 2">TG57</strain>
    </source>
</reference>
<protein>
    <recommendedName>
        <fullName evidence="3">Dinitrogenase iron-molybdenum cofactor biosynthesis domain-containing protein</fullName>
    </recommendedName>
</protein>
<dbReference type="RefSeq" id="WP_094397286.1">
    <property type="nucleotide sequence ID" value="NZ_CP016893.1"/>
</dbReference>
<name>A0A223HZ33_THETR</name>
<sequence>MRIAATLTKEGLISKLPDGPYIVIFDTEKKDAEKYDNPGFTLKEGRRSAVVDLFIDKKVDTVITIPESFCDISYGKAKSNGIRFIRLNESLPYEEVIENLPTYLNNATSDIPEEELFKKR</sequence>
<dbReference type="EMBL" id="CP016893">
    <property type="protein sequence ID" value="AST57554.1"/>
    <property type="molecule type" value="Genomic_DNA"/>
</dbReference>
<dbReference type="AlphaFoldDB" id="A0A223HZ33"/>
<dbReference type="Proteomes" id="UP000214975">
    <property type="component" value="Chromosome"/>
</dbReference>